<comment type="caution">
    <text evidence="2">The sequence shown here is derived from an EMBL/GenBank/DDBJ whole genome shotgun (WGS) entry which is preliminary data.</text>
</comment>
<sequence>MTDNDDSILHDFSDQTLKVSMYGGAPGERTMDYHGHRYMVKFGCCPDRTGHADCPVSEFIGSKVFAAADIPTQHVLLGTYRGRPVVACRDFMEGLDPSWRLVHFRQLAIGMPGESGRSKARPDWEFVRHVLTDSPDLAPIRQAAWDRFRRMICVDALIGNDGRLSDDWGYIADGGANIVTLAPVYDCGSSLMPHLSEDEIRARLDDPALMRQANIDSPAMAMNVRGKRRKYGYFLVSDAARDIRAALPGLWDSLRDENIDRVIAGTPGIDDLHRDFYRATLHTRKECILRPALDLALQEMRDVRPDTSPAPRTLPALDTGMQIPSTDTGMPPIMPGIPDRPPVGHAPGLSM</sequence>
<dbReference type="EMBL" id="JAOQBW010000001">
    <property type="protein sequence ID" value="MFK3575531.1"/>
    <property type="molecule type" value="Genomic_DNA"/>
</dbReference>
<dbReference type="Proteomes" id="UP001620273">
    <property type="component" value="Unassembled WGS sequence"/>
</dbReference>
<evidence type="ECO:0000313" key="3">
    <source>
        <dbReference type="Proteomes" id="UP001620273"/>
    </source>
</evidence>
<reference evidence="2 3" key="1">
    <citation type="submission" date="2022-09" db="EMBL/GenBank/DDBJ databases">
        <title>Genome sequencing of four strains from tibetan pig.</title>
        <authorList>
            <person name="Feng J."/>
        </authorList>
    </citation>
    <scope>NUCLEOTIDE SEQUENCE [LARGE SCALE GENOMIC DNA]</scope>
    <source>
        <strain evidence="2 3">11-1-1</strain>
    </source>
</reference>
<keyword evidence="3" id="KW-1185">Reference proteome</keyword>
<feature type="region of interest" description="Disordered" evidence="1">
    <location>
        <begin position="303"/>
        <end position="351"/>
    </location>
</feature>
<evidence type="ECO:0000313" key="2">
    <source>
        <dbReference type="EMBL" id="MFK3575531.1"/>
    </source>
</evidence>
<gene>
    <name evidence="2" type="ORF">OCH74_01405</name>
</gene>
<evidence type="ECO:0000256" key="1">
    <source>
        <dbReference type="SAM" id="MobiDB-lite"/>
    </source>
</evidence>
<accession>A0ABW8KQG2</accession>
<proteinExistence type="predicted"/>
<protein>
    <submittedName>
        <fullName evidence="2">Oxysterol-binding protein 1</fullName>
    </submittedName>
</protein>
<name>A0ABW8KQG2_9BIFI</name>
<feature type="compositionally biased region" description="Pro residues" evidence="1">
    <location>
        <begin position="332"/>
        <end position="341"/>
    </location>
</feature>
<organism evidence="2 3">
    <name type="scientific">Bifidobacterium thermacidophilum</name>
    <dbReference type="NCBI Taxonomy" id="246618"/>
    <lineage>
        <taxon>Bacteria</taxon>
        <taxon>Bacillati</taxon>
        <taxon>Actinomycetota</taxon>
        <taxon>Actinomycetes</taxon>
        <taxon>Bifidobacteriales</taxon>
        <taxon>Bifidobacteriaceae</taxon>
        <taxon>Bifidobacterium</taxon>
    </lineage>
</organism>
<dbReference type="CDD" id="cd17792">
    <property type="entry name" value="CtkA"/>
    <property type="match status" value="1"/>
</dbReference>
<dbReference type="Gene3D" id="1.10.1070.20">
    <property type="match status" value="1"/>
</dbReference>
<dbReference type="RefSeq" id="WP_404439736.1">
    <property type="nucleotide sequence ID" value="NZ_JAOQBW010000001.1"/>
</dbReference>
<dbReference type="Gene3D" id="3.30.200.120">
    <property type="match status" value="1"/>
</dbReference>